<evidence type="ECO:0000313" key="1">
    <source>
        <dbReference type="EMBL" id="ETS87346.1"/>
    </source>
</evidence>
<gene>
    <name evidence="1" type="ORF">PFICI_01174</name>
</gene>
<evidence type="ECO:0000313" key="2">
    <source>
        <dbReference type="Proteomes" id="UP000030651"/>
    </source>
</evidence>
<dbReference type="SUPFAM" id="SSF52047">
    <property type="entry name" value="RNI-like"/>
    <property type="match status" value="1"/>
</dbReference>
<dbReference type="OMA" id="QTIGYHC"/>
<dbReference type="KEGG" id="pfy:PFICI_01174"/>
<accession>W3XQ27</accession>
<keyword evidence="2" id="KW-1185">Reference proteome</keyword>
<protein>
    <recommendedName>
        <fullName evidence="3">F-box domain-containing protein</fullName>
    </recommendedName>
</protein>
<name>W3XQ27_PESFW</name>
<dbReference type="Proteomes" id="UP000030651">
    <property type="component" value="Unassembled WGS sequence"/>
</dbReference>
<dbReference type="STRING" id="1229662.W3XQ27"/>
<dbReference type="GeneID" id="19266187"/>
<dbReference type="InParanoid" id="W3XQ27"/>
<proteinExistence type="predicted"/>
<reference evidence="2" key="1">
    <citation type="journal article" date="2015" name="BMC Genomics">
        <title>Genomic and transcriptomic analysis of the endophytic fungus Pestalotiopsis fici reveals its lifestyle and high potential for synthesis of natural products.</title>
        <authorList>
            <person name="Wang X."/>
            <person name="Zhang X."/>
            <person name="Liu L."/>
            <person name="Xiang M."/>
            <person name="Wang W."/>
            <person name="Sun X."/>
            <person name="Che Y."/>
            <person name="Guo L."/>
            <person name="Liu G."/>
            <person name="Guo L."/>
            <person name="Wang C."/>
            <person name="Yin W.B."/>
            <person name="Stadler M."/>
            <person name="Zhang X."/>
            <person name="Liu X."/>
        </authorList>
    </citation>
    <scope>NUCLEOTIDE SEQUENCE [LARGE SCALE GENOMIC DNA]</scope>
    <source>
        <strain evidence="2">W106-1 / CGMCC3.15140</strain>
    </source>
</reference>
<dbReference type="EMBL" id="KI912109">
    <property type="protein sequence ID" value="ETS87346.1"/>
    <property type="molecule type" value="Genomic_DNA"/>
</dbReference>
<organism evidence="1 2">
    <name type="scientific">Pestalotiopsis fici (strain W106-1 / CGMCC3.15140)</name>
    <dbReference type="NCBI Taxonomy" id="1229662"/>
    <lineage>
        <taxon>Eukaryota</taxon>
        <taxon>Fungi</taxon>
        <taxon>Dikarya</taxon>
        <taxon>Ascomycota</taxon>
        <taxon>Pezizomycotina</taxon>
        <taxon>Sordariomycetes</taxon>
        <taxon>Xylariomycetidae</taxon>
        <taxon>Amphisphaeriales</taxon>
        <taxon>Sporocadaceae</taxon>
        <taxon>Pestalotiopsis</taxon>
    </lineage>
</organism>
<sequence length="553" mass="64311">MIVTRLPPEILITILEYCVANHYNKKNDLLELRTVCRLFDEILKPYGLHTLQVDCTRLMRSPQLSADPSALARAGPHCRALYLDMMLIRDEGEVEYLGKLFKKIPSMESFVQGLYDQYCLNEESFTEADYRDHLGTMFEQAMNVEAVRLNLPFQLISKHVHASTMLLGNTFEALARRPEDSAPLKTLVMENLTDIGIVRLWRNPQDIKNIMDSFASLEHLLMSVRRHEGERYHTIGFQQRLWEMIGKATMLKSLCLISLNMDELPFQQVKRTSQRDCTLSDWNFRSIPTIRKPPKSVLPYLASLELRRVDIQPCGFLSLFKCFGSSLQELILNHVYLKTIYNSHEPEDLDKNLWIGYPNVHPPTNHRWIAMTIRELNIKLRVCRVTNIGYDQYHVGLRPNVWPVYDLHDPNGRGRSLDQRFVEVAMGMKQFKDSQSVDTEYWPEEVDCTWAYADTERPSRIRRRDWDAVAYLSDVNNNNTSCWQKTIDGYFPNFNQHTVDELHRFADTACEGMEEVSRRNNTEIDIEAMVEEMLDGQEGDEAALQPLFDNSDD</sequence>
<dbReference type="eggNOG" id="ENOG502RA3T">
    <property type="taxonomic scope" value="Eukaryota"/>
</dbReference>
<dbReference type="OrthoDB" id="4798537at2759"/>
<evidence type="ECO:0008006" key="3">
    <source>
        <dbReference type="Google" id="ProtNLM"/>
    </source>
</evidence>
<dbReference type="AlphaFoldDB" id="W3XQ27"/>
<dbReference type="HOGENOM" id="CLU_037141_0_0_1"/>
<dbReference type="RefSeq" id="XP_007827946.1">
    <property type="nucleotide sequence ID" value="XM_007829755.1"/>
</dbReference>